<dbReference type="KEGG" id="ddz:DSYM_29810"/>
<keyword evidence="2" id="KW-0472">Membrane</keyword>
<reference evidence="4" key="1">
    <citation type="journal article" name="DNA Res.">
        <title>The physiological potential of anammox bacteria as revealed by their core genome structure.</title>
        <authorList>
            <person name="Okubo T."/>
            <person name="Toyoda A."/>
            <person name="Fukuhara K."/>
            <person name="Uchiyama I."/>
            <person name="Harigaya Y."/>
            <person name="Kuroiwa M."/>
            <person name="Suzuki T."/>
            <person name="Murakami Y."/>
            <person name="Suwa Y."/>
            <person name="Takami H."/>
        </authorList>
    </citation>
    <scope>NUCLEOTIDE SEQUENCE</scope>
    <source>
        <strain evidence="4">317325-3</strain>
    </source>
</reference>
<dbReference type="InterPro" id="IPR036680">
    <property type="entry name" value="SPOR-like_sf"/>
</dbReference>
<evidence type="ECO:0000259" key="3">
    <source>
        <dbReference type="PROSITE" id="PS51724"/>
    </source>
</evidence>
<dbReference type="AlphaFoldDB" id="A0A809RRH7"/>
<dbReference type="Gene3D" id="3.30.70.1070">
    <property type="entry name" value="Sporulation related repeat"/>
    <property type="match status" value="1"/>
</dbReference>
<protein>
    <submittedName>
        <fullName evidence="4">Cell division protein FtsN</fullName>
    </submittedName>
</protein>
<dbReference type="Proteomes" id="UP000662914">
    <property type="component" value="Chromosome"/>
</dbReference>
<dbReference type="InterPro" id="IPR052521">
    <property type="entry name" value="Cell_div_SPOR-domain"/>
</dbReference>
<dbReference type="GO" id="GO:0042834">
    <property type="term" value="F:peptidoglycan binding"/>
    <property type="evidence" value="ECO:0007669"/>
    <property type="project" value="InterPro"/>
</dbReference>
<keyword evidence="4" id="KW-0132">Cell division</keyword>
<feature type="transmembrane region" description="Helical" evidence="2">
    <location>
        <begin position="12"/>
        <end position="36"/>
    </location>
</feature>
<dbReference type="PANTHER" id="PTHR38687:SF1">
    <property type="entry name" value="CELL DIVISION PROTEIN DEDD"/>
    <property type="match status" value="1"/>
</dbReference>
<dbReference type="GO" id="GO:0030428">
    <property type="term" value="C:cell septum"/>
    <property type="evidence" value="ECO:0007669"/>
    <property type="project" value="TreeGrafter"/>
</dbReference>
<dbReference type="SUPFAM" id="SSF110997">
    <property type="entry name" value="Sporulation related repeat"/>
    <property type="match status" value="1"/>
</dbReference>
<accession>A0A809RRH7</accession>
<dbReference type="PANTHER" id="PTHR38687">
    <property type="entry name" value="CELL DIVISION PROTEIN DEDD-RELATED"/>
    <property type="match status" value="1"/>
</dbReference>
<evidence type="ECO:0000313" key="5">
    <source>
        <dbReference type="Proteomes" id="UP000662914"/>
    </source>
</evidence>
<gene>
    <name evidence="4" type="ORF">DSYM_29810</name>
</gene>
<dbReference type="EMBL" id="AP021857">
    <property type="protein sequence ID" value="BBO22282.1"/>
    <property type="molecule type" value="Genomic_DNA"/>
</dbReference>
<name>A0A809RRH7_9PROT</name>
<feature type="region of interest" description="Disordered" evidence="1">
    <location>
        <begin position="52"/>
        <end position="83"/>
    </location>
</feature>
<dbReference type="Pfam" id="PF05036">
    <property type="entry name" value="SPOR"/>
    <property type="match status" value="1"/>
</dbReference>
<dbReference type="PROSITE" id="PS51724">
    <property type="entry name" value="SPOR"/>
    <property type="match status" value="1"/>
</dbReference>
<sequence length="205" mass="21542">MRIDSPKSRQGGGTFLGLFIGLVIGVVIAAGVVWYLNKTPLPFHLKGNKPAAEKAAEPRPDAGKPAAVPAVPEPLPGKPGDKVPEKPRFEFYKILPGSEEAVPQAAPKPPAAAPAPAGEALFLQVGAFQKPADADNLKARLALMGVEASVQQVTLPEKGVLHRVRIGPFASPDEMARTRSLLAQNGIEASVVRVKDGKDTREAAN</sequence>
<dbReference type="GO" id="GO:0032506">
    <property type="term" value="P:cytokinetic process"/>
    <property type="evidence" value="ECO:0007669"/>
    <property type="project" value="TreeGrafter"/>
</dbReference>
<feature type="compositionally biased region" description="Basic and acidic residues" evidence="1">
    <location>
        <begin position="52"/>
        <end position="62"/>
    </location>
</feature>
<keyword evidence="2" id="KW-1133">Transmembrane helix</keyword>
<keyword evidence="2" id="KW-0812">Transmembrane</keyword>
<dbReference type="InterPro" id="IPR007730">
    <property type="entry name" value="SPOR-like_dom"/>
</dbReference>
<proteinExistence type="predicted"/>
<evidence type="ECO:0000313" key="4">
    <source>
        <dbReference type="EMBL" id="BBO22282.1"/>
    </source>
</evidence>
<dbReference type="GO" id="GO:0032153">
    <property type="term" value="C:cell division site"/>
    <property type="evidence" value="ECO:0007669"/>
    <property type="project" value="TreeGrafter"/>
</dbReference>
<evidence type="ECO:0000256" key="2">
    <source>
        <dbReference type="SAM" id="Phobius"/>
    </source>
</evidence>
<feature type="domain" description="SPOR" evidence="3">
    <location>
        <begin position="115"/>
        <end position="195"/>
    </location>
</feature>
<keyword evidence="4" id="KW-0131">Cell cycle</keyword>
<evidence type="ECO:0000256" key="1">
    <source>
        <dbReference type="SAM" id="MobiDB-lite"/>
    </source>
</evidence>
<organism evidence="4 5">
    <name type="scientific">Candidatus Desulfobacillus denitrificans</name>
    <dbReference type="NCBI Taxonomy" id="2608985"/>
    <lineage>
        <taxon>Bacteria</taxon>
        <taxon>Pseudomonadati</taxon>
        <taxon>Pseudomonadota</taxon>
        <taxon>Betaproteobacteria</taxon>
        <taxon>Candidatus Desulfobacillus</taxon>
    </lineage>
</organism>